<sequence length="81" mass="9784">MINYNYFFFFDFIVSYVYIPQPMRHTIHKNNFNSLELLVQVHHKLTEVEIITRITKYIFNLFLSTPLPPNKNNIVFIGIVY</sequence>
<evidence type="ECO:0000313" key="1">
    <source>
        <dbReference type="EMBL" id="SDA40827.1"/>
    </source>
</evidence>
<reference evidence="1 2" key="1">
    <citation type="submission" date="2016-10" db="EMBL/GenBank/DDBJ databases">
        <authorList>
            <person name="Varghese N."/>
            <person name="Submissions S."/>
        </authorList>
    </citation>
    <scope>NUCLEOTIDE SEQUENCE [LARGE SCALE GENOMIC DNA]</scope>
    <source>
        <strain evidence="1 2">ATCC 43761</strain>
    </source>
</reference>
<organism evidence="1 2">
    <name type="scientific">Lactobacillus kefiranofaciens</name>
    <dbReference type="NCBI Taxonomy" id="267818"/>
    <lineage>
        <taxon>Bacteria</taxon>
        <taxon>Bacillati</taxon>
        <taxon>Bacillota</taxon>
        <taxon>Bacilli</taxon>
        <taxon>Lactobacillales</taxon>
        <taxon>Lactobacillaceae</taxon>
        <taxon>Lactobacillus</taxon>
    </lineage>
</organism>
<accession>A0ABY0MBY1</accession>
<keyword evidence="2" id="KW-1185">Reference proteome</keyword>
<comment type="caution">
    <text evidence="1">The sequence shown here is derived from an EMBL/GenBank/DDBJ whole genome shotgun (WGS) entry which is preliminary data.</text>
</comment>
<gene>
    <name evidence="1" type="ORF">SAMN02983011_00371</name>
</gene>
<dbReference type="Proteomes" id="UP000181860">
    <property type="component" value="Unassembled WGS sequence"/>
</dbReference>
<dbReference type="EMBL" id="FMXC01000002">
    <property type="protein sequence ID" value="SDA40827.1"/>
    <property type="molecule type" value="Genomic_DNA"/>
</dbReference>
<proteinExistence type="predicted"/>
<evidence type="ECO:0008006" key="3">
    <source>
        <dbReference type="Google" id="ProtNLM"/>
    </source>
</evidence>
<evidence type="ECO:0000313" key="2">
    <source>
        <dbReference type="Proteomes" id="UP000181860"/>
    </source>
</evidence>
<name>A0ABY0MBY1_9LACO</name>
<protein>
    <recommendedName>
        <fullName evidence="3">Transposase</fullName>
    </recommendedName>
</protein>